<keyword evidence="7" id="KW-0406">Ion transport</keyword>
<gene>
    <name evidence="13" type="ORF">BDV23DRAFT_185175</name>
</gene>
<keyword evidence="5 10" id="KW-1133">Transmembrane helix</keyword>
<dbReference type="Gene3D" id="3.40.50.80">
    <property type="entry name" value="Nucleotide-binding domain of ferredoxin-NADP reductase (FNR) module"/>
    <property type="match status" value="1"/>
</dbReference>
<dbReference type="OrthoDB" id="167398at2759"/>
<dbReference type="SFLD" id="SFLDS00052">
    <property type="entry name" value="Ferric_Reductase_Domain"/>
    <property type="match status" value="1"/>
</dbReference>
<reference evidence="13" key="1">
    <citation type="submission" date="2019-04" db="EMBL/GenBank/DDBJ databases">
        <title>Friends and foes A comparative genomics studyof 23 Aspergillus species from section Flavi.</title>
        <authorList>
            <consortium name="DOE Joint Genome Institute"/>
            <person name="Kjaerbolling I."/>
            <person name="Vesth T."/>
            <person name="Frisvad J.C."/>
            <person name="Nybo J.L."/>
            <person name="Theobald S."/>
            <person name="Kildgaard S."/>
            <person name="Isbrandt T."/>
            <person name="Kuo A."/>
            <person name="Sato A."/>
            <person name="Lyhne E.K."/>
            <person name="Kogle M.E."/>
            <person name="Wiebenga A."/>
            <person name="Kun R.S."/>
            <person name="Lubbers R.J."/>
            <person name="Makela M.R."/>
            <person name="Barry K."/>
            <person name="Chovatia M."/>
            <person name="Clum A."/>
            <person name="Daum C."/>
            <person name="Haridas S."/>
            <person name="He G."/>
            <person name="LaButti K."/>
            <person name="Lipzen A."/>
            <person name="Mondo S."/>
            <person name="Riley R."/>
            <person name="Salamov A."/>
            <person name="Simmons B.A."/>
            <person name="Magnuson J.K."/>
            <person name="Henrissat B."/>
            <person name="Mortensen U.H."/>
            <person name="Larsen T.O."/>
            <person name="Devries R.P."/>
            <person name="Grigoriev I.V."/>
            <person name="Machida M."/>
            <person name="Baker S.E."/>
            <person name="Andersen M.R."/>
        </authorList>
    </citation>
    <scope>NUCLEOTIDE SEQUENCE [LARGE SCALE GENOMIC DNA]</scope>
    <source>
        <strain evidence="13">IBT 14317</strain>
    </source>
</reference>
<evidence type="ECO:0000256" key="9">
    <source>
        <dbReference type="ARBA" id="ARBA00023180"/>
    </source>
</evidence>
<organism evidence="13">
    <name type="scientific">Petromyces alliaceus</name>
    <name type="common">Aspergillus alliaceus</name>
    <dbReference type="NCBI Taxonomy" id="209559"/>
    <lineage>
        <taxon>Eukaryota</taxon>
        <taxon>Fungi</taxon>
        <taxon>Dikarya</taxon>
        <taxon>Ascomycota</taxon>
        <taxon>Pezizomycotina</taxon>
        <taxon>Eurotiomycetes</taxon>
        <taxon>Eurotiomycetidae</taxon>
        <taxon>Eurotiales</taxon>
        <taxon>Aspergillaceae</taxon>
        <taxon>Aspergillus</taxon>
        <taxon>Aspergillus subgen. Circumdati</taxon>
    </lineage>
</organism>
<dbReference type="Pfam" id="PF08030">
    <property type="entry name" value="NAD_binding_6"/>
    <property type="match status" value="1"/>
</dbReference>
<dbReference type="InterPro" id="IPR013130">
    <property type="entry name" value="Fe3_Rdtase_TM_dom"/>
</dbReference>
<feature type="transmembrane region" description="Helical" evidence="10">
    <location>
        <begin position="237"/>
        <end position="260"/>
    </location>
</feature>
<comment type="subcellular location">
    <subcellularLocation>
        <location evidence="1">Membrane</location>
        <topology evidence="1">Multi-pass membrane protein</topology>
    </subcellularLocation>
</comment>
<evidence type="ECO:0000256" key="4">
    <source>
        <dbReference type="ARBA" id="ARBA00022692"/>
    </source>
</evidence>
<evidence type="ECO:0000256" key="8">
    <source>
        <dbReference type="ARBA" id="ARBA00023136"/>
    </source>
</evidence>
<keyword evidence="6" id="KW-0560">Oxidoreductase</keyword>
<keyword evidence="11" id="KW-0732">Signal</keyword>
<dbReference type="GO" id="GO:0006826">
    <property type="term" value="P:iron ion transport"/>
    <property type="evidence" value="ECO:0007669"/>
    <property type="project" value="TreeGrafter"/>
</dbReference>
<feature type="transmembrane region" description="Helical" evidence="10">
    <location>
        <begin position="151"/>
        <end position="174"/>
    </location>
</feature>
<feature type="signal peptide" evidence="11">
    <location>
        <begin position="1"/>
        <end position="18"/>
    </location>
</feature>
<protein>
    <submittedName>
        <fullName evidence="13">FRE family ferric-chelate reductase</fullName>
    </submittedName>
</protein>
<keyword evidence="9" id="KW-0325">Glycoprotein</keyword>
<dbReference type="GO" id="GO:0005886">
    <property type="term" value="C:plasma membrane"/>
    <property type="evidence" value="ECO:0007669"/>
    <property type="project" value="TreeGrafter"/>
</dbReference>
<dbReference type="GO" id="GO:0006879">
    <property type="term" value="P:intracellular iron ion homeostasis"/>
    <property type="evidence" value="ECO:0007669"/>
    <property type="project" value="TreeGrafter"/>
</dbReference>
<evidence type="ECO:0000256" key="11">
    <source>
        <dbReference type="SAM" id="SignalP"/>
    </source>
</evidence>
<evidence type="ECO:0000256" key="6">
    <source>
        <dbReference type="ARBA" id="ARBA00023002"/>
    </source>
</evidence>
<feature type="chain" id="PRO_5025068540" evidence="11">
    <location>
        <begin position="19"/>
        <end position="766"/>
    </location>
</feature>
<feature type="transmembrane region" description="Helical" evidence="10">
    <location>
        <begin position="320"/>
        <end position="341"/>
    </location>
</feature>
<dbReference type="PROSITE" id="PS51384">
    <property type="entry name" value="FAD_FR"/>
    <property type="match status" value="1"/>
</dbReference>
<evidence type="ECO:0000256" key="5">
    <source>
        <dbReference type="ARBA" id="ARBA00022989"/>
    </source>
</evidence>
<sequence>MLLPGWLLLVLHASFTYSRPLSERCVTAVYTAYDYVTFTTPAEVAPGLWGSRCQNTYKVTSIYAAADLYCEPYERSVGFAQFQSYCQQFAQVDLIPREALAANLTEDSISRMRIVDFGEVPRSDPADYPVLLSATFYRRVFRTIDTWEFEVWTHTVYGLAGYSFWMFILAIGILHRLIQQILQSKGIRVNTSQFVLSCVIYTPLAAIYHWVETYVLIPSPQPSRGRRLLWWTFPTRIEAIIVFLFWLLSIVLSSVSYRIFPDNIYWPMISAQLIRYAADRTGVLSFANLPLIWLFAGRNNVFIWATGWSFSTFNLFHRHIAWIATIQALVHTVLYLVLFIQNGNATKKLRKPYLFWGTVAMVAMFLLAPFAIEWLRRRTYETFLVLHILFSIAALVGCFYHTIIFADHEYWTWLWPAVAFWAADRLLRMIRLVYCNLHVHTNIGKSIQYTRSSATYDNASDVIRLEVIPGSGRLQPTPGQYYYLYQPFRLTGWENHPFTLGSWSYETRLPTKTQTPPFTKDDDIVDVSQIPLLSDSSSGSRTPPEDIPSVDQAQKLRLIFWIRPFDGWTRHLRQQCVQSPGRTLDTTILLEGPYGEQFPLWNYESVLLIAGGTGIAAAVPYIQDHLARCADEVESPTRIQYIHLVWMSRQEAFVQDIAARELSSALARDDFRASFYVTSSTPVSASGECSALREGLPGNAIEVGRGRPDLQSLVLTHAHEAQLSSCSAAVLVCGPPAMADEVRAAVYQTMRQGYRGLRYIEESFSW</sequence>
<evidence type="ECO:0000256" key="3">
    <source>
        <dbReference type="ARBA" id="ARBA00022448"/>
    </source>
</evidence>
<feature type="transmembrane region" description="Helical" evidence="10">
    <location>
        <begin position="353"/>
        <end position="372"/>
    </location>
</feature>
<dbReference type="SUPFAM" id="SSF52343">
    <property type="entry name" value="Ferredoxin reductase-like, C-terminal NADP-linked domain"/>
    <property type="match status" value="1"/>
</dbReference>
<dbReference type="Proteomes" id="UP000326877">
    <property type="component" value="Unassembled WGS sequence"/>
</dbReference>
<dbReference type="Pfam" id="PF01794">
    <property type="entry name" value="Ferric_reduct"/>
    <property type="match status" value="1"/>
</dbReference>
<evidence type="ECO:0000256" key="2">
    <source>
        <dbReference type="ARBA" id="ARBA00006278"/>
    </source>
</evidence>
<evidence type="ECO:0000256" key="7">
    <source>
        <dbReference type="ARBA" id="ARBA00023065"/>
    </source>
</evidence>
<dbReference type="InterPro" id="IPR013121">
    <property type="entry name" value="Fe_red_NAD-bd_6"/>
</dbReference>
<comment type="similarity">
    <text evidence="2">Belongs to the ferric reductase (FRE) family.</text>
</comment>
<evidence type="ECO:0000256" key="10">
    <source>
        <dbReference type="SAM" id="Phobius"/>
    </source>
</evidence>
<feature type="transmembrane region" description="Helical" evidence="10">
    <location>
        <begin position="384"/>
        <end position="404"/>
    </location>
</feature>
<keyword evidence="3" id="KW-0813">Transport</keyword>
<name>A0A5N7C4A1_PETAA</name>
<dbReference type="InterPro" id="IPR039261">
    <property type="entry name" value="FNR_nucleotide-bd"/>
</dbReference>
<dbReference type="InterPro" id="IPR017927">
    <property type="entry name" value="FAD-bd_FR_type"/>
</dbReference>
<dbReference type="PANTHER" id="PTHR32361">
    <property type="entry name" value="FERRIC/CUPRIC REDUCTASE TRANSMEMBRANE COMPONENT"/>
    <property type="match status" value="1"/>
</dbReference>
<accession>A0A5N7C4A1</accession>
<dbReference type="GO" id="GO:0015677">
    <property type="term" value="P:copper ion import"/>
    <property type="evidence" value="ECO:0007669"/>
    <property type="project" value="TreeGrafter"/>
</dbReference>
<dbReference type="GO" id="GO:0000293">
    <property type="term" value="F:ferric-chelate reductase activity"/>
    <property type="evidence" value="ECO:0007669"/>
    <property type="project" value="UniProtKB-ARBA"/>
</dbReference>
<dbReference type="InterPro" id="IPR051410">
    <property type="entry name" value="Ferric/Cupric_Reductase"/>
</dbReference>
<dbReference type="CDD" id="cd06186">
    <property type="entry name" value="NOX_Duox_like_FAD_NADP"/>
    <property type="match status" value="1"/>
</dbReference>
<dbReference type="EMBL" id="ML735275">
    <property type="protein sequence ID" value="KAE8388698.1"/>
    <property type="molecule type" value="Genomic_DNA"/>
</dbReference>
<evidence type="ECO:0000313" key="13">
    <source>
        <dbReference type="EMBL" id="KAE8388698.1"/>
    </source>
</evidence>
<evidence type="ECO:0000256" key="1">
    <source>
        <dbReference type="ARBA" id="ARBA00004141"/>
    </source>
</evidence>
<feature type="transmembrane region" description="Helical" evidence="10">
    <location>
        <begin position="194"/>
        <end position="217"/>
    </location>
</feature>
<proteinExistence type="inferred from homology"/>
<keyword evidence="8 10" id="KW-0472">Membrane</keyword>
<evidence type="ECO:0000259" key="12">
    <source>
        <dbReference type="PROSITE" id="PS51384"/>
    </source>
</evidence>
<dbReference type="SFLD" id="SFLDG01168">
    <property type="entry name" value="Ferric_reductase_subgroup_(FRE"/>
    <property type="match status" value="1"/>
</dbReference>
<keyword evidence="4 10" id="KW-0812">Transmembrane</keyword>
<dbReference type="PANTHER" id="PTHR32361:SF9">
    <property type="entry name" value="FERRIC REDUCTASE TRANSMEMBRANE COMPONENT 3-RELATED"/>
    <property type="match status" value="1"/>
</dbReference>
<feature type="domain" description="FAD-binding FR-type" evidence="12">
    <location>
        <begin position="419"/>
        <end position="600"/>
    </location>
</feature>
<dbReference type="AlphaFoldDB" id="A0A5N7C4A1"/>